<accession>F0RRG3</accession>
<dbReference type="eggNOG" id="COG2826">
    <property type="taxonomic scope" value="Bacteria"/>
</dbReference>
<dbReference type="AlphaFoldDB" id="F0RRG3"/>
<proteinExistence type="predicted"/>
<dbReference type="RefSeq" id="WP_013608061.1">
    <property type="nucleotide sequence ID" value="NC_015152.1"/>
</dbReference>
<dbReference type="HOGENOM" id="CLU_2620186_0_0_12"/>
<dbReference type="Proteomes" id="UP000008466">
    <property type="component" value="Chromosome"/>
</dbReference>
<name>F0RRG3_SPHGB</name>
<sequence length="78" mass="9165">MGRTKLTIKSVCKYAHFTWGERLALQYHHCGTNRFQKITSPTLLGRLLGKSERTIRREFKRGINLHHLVYTLTILPTR</sequence>
<protein>
    <recommendedName>
        <fullName evidence="3">Transposase IS30-like HTH domain-containing protein</fullName>
    </recommendedName>
</protein>
<evidence type="ECO:0000313" key="2">
    <source>
        <dbReference type="Proteomes" id="UP000008466"/>
    </source>
</evidence>
<dbReference type="KEGG" id="sbu:SpiBuddy_2401"/>
<dbReference type="STRING" id="158189.SpiBuddy_2401"/>
<organism evidence="1 2">
    <name type="scientific">Sphaerochaeta globosa (strain ATCC BAA-1886 / DSM 22777 / Buddy)</name>
    <name type="common">Spirochaeta sp. (strain Buddy)</name>
    <dbReference type="NCBI Taxonomy" id="158189"/>
    <lineage>
        <taxon>Bacteria</taxon>
        <taxon>Pseudomonadati</taxon>
        <taxon>Spirochaetota</taxon>
        <taxon>Spirochaetia</taxon>
        <taxon>Spirochaetales</taxon>
        <taxon>Sphaerochaetaceae</taxon>
        <taxon>Sphaerochaeta</taxon>
    </lineage>
</organism>
<dbReference type="EMBL" id="CP002541">
    <property type="protein sequence ID" value="ADY14215.1"/>
    <property type="molecule type" value="Genomic_DNA"/>
</dbReference>
<dbReference type="OrthoDB" id="396854at2"/>
<keyword evidence="2" id="KW-1185">Reference proteome</keyword>
<evidence type="ECO:0000313" key="1">
    <source>
        <dbReference type="EMBL" id="ADY14215.1"/>
    </source>
</evidence>
<gene>
    <name evidence="1" type="ordered locus">SpiBuddy_2401</name>
</gene>
<evidence type="ECO:0008006" key="3">
    <source>
        <dbReference type="Google" id="ProtNLM"/>
    </source>
</evidence>
<reference evidence="2" key="1">
    <citation type="submission" date="2011-02" db="EMBL/GenBank/DDBJ databases">
        <title>Complete sequence of Spirochaeta sp. Buddy.</title>
        <authorList>
            <person name="Lucas S."/>
            <person name="Copeland A."/>
            <person name="Lapidus A."/>
            <person name="Cheng J.-F."/>
            <person name="Goodwin L."/>
            <person name="Pitluck S."/>
            <person name="Zeytun A."/>
            <person name="Detter J.C."/>
            <person name="Han C."/>
            <person name="Tapia R."/>
            <person name="Land M."/>
            <person name="Hauser L."/>
            <person name="Kyrpides N."/>
            <person name="Ivanova N."/>
            <person name="Mikhailova N."/>
            <person name="Pagani I."/>
            <person name="Ritalahti K.M."/>
            <person name="Loeffler F.E."/>
            <person name="Woyke T."/>
        </authorList>
    </citation>
    <scope>NUCLEOTIDE SEQUENCE [LARGE SCALE GENOMIC DNA]</scope>
    <source>
        <strain evidence="2">ATCC BAA-1886 / DSM 22777 / Buddy</strain>
    </source>
</reference>